<reference evidence="7 8" key="1">
    <citation type="submission" date="2018-04" db="EMBL/GenBank/DDBJ databases">
        <title>The genome of golden apple snail Pomacea canaliculata provides insight into stress tolerance and invasive adaptation.</title>
        <authorList>
            <person name="Liu C."/>
            <person name="Liu B."/>
            <person name="Ren Y."/>
            <person name="Zhang Y."/>
            <person name="Wang H."/>
            <person name="Li S."/>
            <person name="Jiang F."/>
            <person name="Yin L."/>
            <person name="Zhang G."/>
            <person name="Qian W."/>
            <person name="Fan W."/>
        </authorList>
    </citation>
    <scope>NUCLEOTIDE SEQUENCE [LARGE SCALE GENOMIC DNA]</scope>
    <source>
        <strain evidence="7">SZHN2017</strain>
        <tissue evidence="7">Muscle</tissue>
    </source>
</reference>
<evidence type="ECO:0000313" key="7">
    <source>
        <dbReference type="EMBL" id="PVD24351.1"/>
    </source>
</evidence>
<evidence type="ECO:0000256" key="5">
    <source>
        <dbReference type="ARBA" id="ARBA00023136"/>
    </source>
</evidence>
<accession>A0A2T7NT60</accession>
<dbReference type="SUPFAM" id="SSF52833">
    <property type="entry name" value="Thioredoxin-like"/>
    <property type="match status" value="1"/>
</dbReference>
<dbReference type="InterPro" id="IPR036249">
    <property type="entry name" value="Thioredoxin-like_sf"/>
</dbReference>
<evidence type="ECO:0000256" key="3">
    <source>
        <dbReference type="ARBA" id="ARBA00022692"/>
    </source>
</evidence>
<dbReference type="STRING" id="400727.A0A2T7NT60"/>
<keyword evidence="8" id="KW-1185">Reference proteome</keyword>
<dbReference type="GO" id="GO:0005737">
    <property type="term" value="C:cytoplasm"/>
    <property type="evidence" value="ECO:0007669"/>
    <property type="project" value="TreeGrafter"/>
</dbReference>
<dbReference type="GO" id="GO:0016020">
    <property type="term" value="C:membrane"/>
    <property type="evidence" value="ECO:0007669"/>
    <property type="project" value="UniProtKB-SubCell"/>
</dbReference>
<dbReference type="InterPro" id="IPR036282">
    <property type="entry name" value="Glutathione-S-Trfase_C_sf"/>
</dbReference>
<dbReference type="PROSITE" id="PS50404">
    <property type="entry name" value="GST_NTER"/>
    <property type="match status" value="1"/>
</dbReference>
<comment type="subcellular location">
    <subcellularLocation>
        <location evidence="1">Membrane</location>
        <topology evidence="1">Single-pass membrane protein</topology>
    </subcellularLocation>
</comment>
<keyword evidence="5" id="KW-0472">Membrane</keyword>
<dbReference type="Gene3D" id="1.20.1050.10">
    <property type="match status" value="1"/>
</dbReference>
<evidence type="ECO:0000313" key="8">
    <source>
        <dbReference type="Proteomes" id="UP000245119"/>
    </source>
</evidence>
<dbReference type="OrthoDB" id="1935530at2759"/>
<organism evidence="7 8">
    <name type="scientific">Pomacea canaliculata</name>
    <name type="common">Golden apple snail</name>
    <dbReference type="NCBI Taxonomy" id="400727"/>
    <lineage>
        <taxon>Eukaryota</taxon>
        <taxon>Metazoa</taxon>
        <taxon>Spiralia</taxon>
        <taxon>Lophotrochozoa</taxon>
        <taxon>Mollusca</taxon>
        <taxon>Gastropoda</taxon>
        <taxon>Caenogastropoda</taxon>
        <taxon>Architaenioglossa</taxon>
        <taxon>Ampullarioidea</taxon>
        <taxon>Ampullariidae</taxon>
        <taxon>Pomacea</taxon>
    </lineage>
</organism>
<dbReference type="GO" id="GO:0005254">
    <property type="term" value="F:chloride channel activity"/>
    <property type="evidence" value="ECO:0007669"/>
    <property type="project" value="TreeGrafter"/>
</dbReference>
<dbReference type="EMBL" id="PZQS01000009">
    <property type="protein sequence ID" value="PVD24351.1"/>
    <property type="molecule type" value="Genomic_DNA"/>
</dbReference>
<proteinExistence type="inferred from homology"/>
<keyword evidence="4" id="KW-1133">Transmembrane helix</keyword>
<evidence type="ECO:0000256" key="4">
    <source>
        <dbReference type="ARBA" id="ARBA00022989"/>
    </source>
</evidence>
<evidence type="ECO:0000256" key="2">
    <source>
        <dbReference type="ARBA" id="ARBA00007655"/>
    </source>
</evidence>
<comment type="similarity">
    <text evidence="2">Belongs to the chloride channel CLIC family.</text>
</comment>
<evidence type="ECO:0000259" key="6">
    <source>
        <dbReference type="PROSITE" id="PS50404"/>
    </source>
</evidence>
<feature type="domain" description="GST N-terminal" evidence="6">
    <location>
        <begin position="1"/>
        <end position="93"/>
    </location>
</feature>
<keyword evidence="3" id="KW-0812">Transmembrane</keyword>
<evidence type="ECO:0000256" key="1">
    <source>
        <dbReference type="ARBA" id="ARBA00004167"/>
    </source>
</evidence>
<dbReference type="SUPFAM" id="SSF47616">
    <property type="entry name" value="GST C-terminal domain-like"/>
    <property type="match status" value="1"/>
</dbReference>
<dbReference type="InterPro" id="IPR004045">
    <property type="entry name" value="Glutathione_S-Trfase_N"/>
</dbReference>
<dbReference type="Pfam" id="PF22441">
    <property type="entry name" value="CLIC-like_N"/>
    <property type="match status" value="1"/>
</dbReference>
<dbReference type="AlphaFoldDB" id="A0A2T7NT60"/>
<dbReference type="Proteomes" id="UP000245119">
    <property type="component" value="Linkage Group LG9"/>
</dbReference>
<dbReference type="PANTHER" id="PTHR43920">
    <property type="entry name" value="CHLORIDE INTRACELLULAR CHANNEL, ISOFORM A"/>
    <property type="match status" value="1"/>
</dbReference>
<dbReference type="Gene3D" id="3.40.30.10">
    <property type="entry name" value="Glutaredoxin"/>
    <property type="match status" value="1"/>
</dbReference>
<dbReference type="InterPro" id="IPR053823">
    <property type="entry name" value="CLIC_N"/>
</dbReference>
<gene>
    <name evidence="7" type="ORF">C0Q70_14832</name>
</gene>
<comment type="caution">
    <text evidence="7">The sequence shown here is derived from an EMBL/GenBank/DDBJ whole genome shotgun (WGS) entry which is preliminary data.</text>
</comment>
<sequence length="250" mass="28861">MCPRFIVYVKAATNGETLGDCPFCQHVCMVMFMKMPENLYIVYPVNLQRKPTKFLELNPLGKVPVLEDTEMQVVVKESFNIVSYIHNIFPLPKMFVGYKGRAKDFCAEIFPMLVTLLKNKDPKLRKEHLDNLLSELSKLNDYLLSYHKTGPYLLGPNLSDLDCTLLPQLRHVLVAGHYYQNFLVPAKMVPLHMYLMHGLACKAFRRTCCPVDEIIKGWAVHKIDLIEPVKTFQLLQKPSLKHLRHKHAKP</sequence>
<name>A0A2T7NT60_POMCA</name>
<dbReference type="PANTHER" id="PTHR43920:SF5">
    <property type="entry name" value="CHLORIDE INTRACELLULAR CHANNEL CLIC"/>
    <property type="match status" value="1"/>
</dbReference>
<protein>
    <recommendedName>
        <fullName evidence="6">GST N-terminal domain-containing protein</fullName>
    </recommendedName>
</protein>